<gene>
    <name evidence="18" type="ORF">HW555_012025</name>
</gene>
<dbReference type="SUPFAM" id="SSF57424">
    <property type="entry name" value="LDL receptor-like module"/>
    <property type="match status" value="3"/>
</dbReference>
<feature type="disulfide bond" evidence="13">
    <location>
        <begin position="39"/>
        <end position="57"/>
    </location>
</feature>
<feature type="domain" description="EGF-like" evidence="17">
    <location>
        <begin position="159"/>
        <end position="195"/>
    </location>
</feature>
<dbReference type="PROSITE" id="PS01209">
    <property type="entry name" value="LDLRA_1"/>
    <property type="match status" value="2"/>
</dbReference>
<evidence type="ECO:0000256" key="9">
    <source>
        <dbReference type="ARBA" id="ARBA00023136"/>
    </source>
</evidence>
<dbReference type="SUPFAM" id="SSF63825">
    <property type="entry name" value="YWTD domain"/>
    <property type="match status" value="2"/>
</dbReference>
<dbReference type="Pfam" id="PF00058">
    <property type="entry name" value="Ldl_recept_b"/>
    <property type="match status" value="4"/>
</dbReference>
<comment type="caution">
    <text evidence="13">Lacks conserved residue(s) required for the propagation of feature annotation.</text>
</comment>
<dbReference type="AlphaFoldDB" id="A0A835G4A9"/>
<dbReference type="InterPro" id="IPR000033">
    <property type="entry name" value="LDLR_classB_rpt"/>
</dbReference>
<comment type="subcellular location">
    <subcellularLocation>
        <location evidence="1">Membrane</location>
        <topology evidence="1">Single-pass membrane protein</topology>
    </subcellularLocation>
</comment>
<feature type="region of interest" description="Disordered" evidence="15">
    <location>
        <begin position="1101"/>
        <end position="1202"/>
    </location>
</feature>
<evidence type="ECO:0000256" key="12">
    <source>
        <dbReference type="ARBA" id="ARBA00023180"/>
    </source>
</evidence>
<evidence type="ECO:0000256" key="15">
    <source>
        <dbReference type="SAM" id="MobiDB-lite"/>
    </source>
</evidence>
<dbReference type="SMART" id="SM00181">
    <property type="entry name" value="EGF"/>
    <property type="match status" value="5"/>
</dbReference>
<evidence type="ECO:0000259" key="16">
    <source>
        <dbReference type="SMART" id="SM00179"/>
    </source>
</evidence>
<dbReference type="InterPro" id="IPR002172">
    <property type="entry name" value="LDrepeatLR_classA_rpt"/>
</dbReference>
<dbReference type="InterPro" id="IPR011042">
    <property type="entry name" value="6-blade_b-propeller_TolB-like"/>
</dbReference>
<organism evidence="18 19">
    <name type="scientific">Spodoptera exigua</name>
    <name type="common">Beet armyworm</name>
    <name type="synonym">Noctua fulgens</name>
    <dbReference type="NCBI Taxonomy" id="7107"/>
    <lineage>
        <taxon>Eukaryota</taxon>
        <taxon>Metazoa</taxon>
        <taxon>Ecdysozoa</taxon>
        <taxon>Arthropoda</taxon>
        <taxon>Hexapoda</taxon>
        <taxon>Insecta</taxon>
        <taxon>Pterygota</taxon>
        <taxon>Neoptera</taxon>
        <taxon>Endopterygota</taxon>
        <taxon>Lepidoptera</taxon>
        <taxon>Glossata</taxon>
        <taxon>Ditrysia</taxon>
        <taxon>Noctuoidea</taxon>
        <taxon>Noctuidae</taxon>
        <taxon>Amphipyrinae</taxon>
        <taxon>Spodoptera</taxon>
    </lineage>
</organism>
<feature type="domain" description="EGF-like" evidence="17">
    <location>
        <begin position="348"/>
        <end position="384"/>
    </location>
</feature>
<dbReference type="InterPro" id="IPR009030">
    <property type="entry name" value="Growth_fac_rcpt_cys_sf"/>
</dbReference>
<feature type="repeat" description="LDL-receptor class B" evidence="14">
    <location>
        <begin position="752"/>
        <end position="794"/>
    </location>
</feature>
<evidence type="ECO:0000259" key="17">
    <source>
        <dbReference type="SMART" id="SM00181"/>
    </source>
</evidence>
<accession>A0A835G4A9</accession>
<feature type="repeat" description="LDL-receptor class B" evidence="14">
    <location>
        <begin position="573"/>
        <end position="617"/>
    </location>
</feature>
<feature type="repeat" description="LDL-receptor class B" evidence="14">
    <location>
        <begin position="435"/>
        <end position="480"/>
    </location>
</feature>
<dbReference type="Gene3D" id="2.120.10.30">
    <property type="entry name" value="TolB, C-terminal domain"/>
    <property type="match status" value="2"/>
</dbReference>
<dbReference type="SMART" id="SM00192">
    <property type="entry name" value="LDLa"/>
    <property type="match status" value="6"/>
</dbReference>
<dbReference type="GO" id="GO:0005886">
    <property type="term" value="C:plasma membrane"/>
    <property type="evidence" value="ECO:0007669"/>
    <property type="project" value="TreeGrafter"/>
</dbReference>
<dbReference type="GO" id="GO:0006897">
    <property type="term" value="P:endocytosis"/>
    <property type="evidence" value="ECO:0007669"/>
    <property type="project" value="UniProtKB-KW"/>
</dbReference>
<dbReference type="InterPro" id="IPR051221">
    <property type="entry name" value="LDLR-related"/>
</dbReference>
<feature type="disulfide bond" evidence="13">
    <location>
        <begin position="220"/>
        <end position="238"/>
    </location>
</feature>
<keyword evidence="7" id="KW-0106">Calcium</keyword>
<evidence type="ECO:0000256" key="5">
    <source>
        <dbReference type="ARBA" id="ARBA00022729"/>
    </source>
</evidence>
<dbReference type="InterPro" id="IPR001881">
    <property type="entry name" value="EGF-like_Ca-bd_dom"/>
</dbReference>
<keyword evidence="8" id="KW-1133">Transmembrane helix</keyword>
<evidence type="ECO:0000313" key="19">
    <source>
        <dbReference type="Proteomes" id="UP000648187"/>
    </source>
</evidence>
<dbReference type="SMART" id="SM00179">
    <property type="entry name" value="EGF_CA"/>
    <property type="match status" value="2"/>
</dbReference>
<feature type="disulfide bond" evidence="13">
    <location>
        <begin position="179"/>
        <end position="194"/>
    </location>
</feature>
<feature type="repeat" description="LDL-receptor class B" evidence="14">
    <location>
        <begin position="524"/>
        <end position="572"/>
    </location>
</feature>
<feature type="domain" description="EGF-like calcium-binding" evidence="16">
    <location>
        <begin position="301"/>
        <end position="344"/>
    </location>
</feature>
<evidence type="ECO:0000256" key="2">
    <source>
        <dbReference type="ARBA" id="ARBA00022536"/>
    </source>
</evidence>
<feature type="compositionally biased region" description="Low complexity" evidence="15">
    <location>
        <begin position="1114"/>
        <end position="1126"/>
    </location>
</feature>
<feature type="disulfide bond" evidence="13">
    <location>
        <begin position="32"/>
        <end position="44"/>
    </location>
</feature>
<evidence type="ECO:0000256" key="4">
    <source>
        <dbReference type="ARBA" id="ARBA00022692"/>
    </source>
</evidence>
<dbReference type="Proteomes" id="UP000648187">
    <property type="component" value="Unassembled WGS sequence"/>
</dbReference>
<keyword evidence="11" id="KW-0675">Receptor</keyword>
<dbReference type="GO" id="GO:0005041">
    <property type="term" value="F:low-density lipoprotein particle receptor activity"/>
    <property type="evidence" value="ECO:0007669"/>
    <property type="project" value="TreeGrafter"/>
</dbReference>
<dbReference type="CDD" id="cd00112">
    <property type="entry name" value="LDLa"/>
    <property type="match status" value="6"/>
</dbReference>
<evidence type="ECO:0000256" key="6">
    <source>
        <dbReference type="ARBA" id="ARBA00022737"/>
    </source>
</evidence>
<feature type="disulfide bond" evidence="13">
    <location>
        <begin position="84"/>
        <end position="102"/>
    </location>
</feature>
<dbReference type="FunFam" id="4.10.400.10:FF:000011">
    <property type="entry name" value="Low-density lipoprotein receptor-related protein 1"/>
    <property type="match status" value="1"/>
</dbReference>
<dbReference type="SMART" id="SM00135">
    <property type="entry name" value="LY"/>
    <property type="match status" value="9"/>
</dbReference>
<dbReference type="EMBL" id="JACKWZ010000398">
    <property type="protein sequence ID" value="KAF9408215.1"/>
    <property type="molecule type" value="Genomic_DNA"/>
</dbReference>
<dbReference type="GO" id="GO:0043235">
    <property type="term" value="C:receptor complex"/>
    <property type="evidence" value="ECO:0007669"/>
    <property type="project" value="TreeGrafter"/>
</dbReference>
<feature type="disulfide bond" evidence="13">
    <location>
        <begin position="232"/>
        <end position="247"/>
    </location>
</feature>
<evidence type="ECO:0000256" key="8">
    <source>
        <dbReference type="ARBA" id="ARBA00022989"/>
    </source>
</evidence>
<evidence type="ECO:0000256" key="11">
    <source>
        <dbReference type="ARBA" id="ARBA00023170"/>
    </source>
</evidence>
<dbReference type="FunFam" id="2.120.10.30:FF:000241">
    <property type="entry name" value="Low-density lipoprotein receptor-related protein 6"/>
    <property type="match status" value="1"/>
</dbReference>
<keyword evidence="19" id="KW-1185">Reference proteome</keyword>
<feature type="domain" description="EGF-like" evidence="17">
    <location>
        <begin position="309"/>
        <end position="344"/>
    </location>
</feature>
<feature type="disulfide bond" evidence="13">
    <location>
        <begin position="213"/>
        <end position="225"/>
    </location>
</feature>
<dbReference type="InterPro" id="IPR023415">
    <property type="entry name" value="LDLR_class-A_CS"/>
</dbReference>
<feature type="repeat" description="LDL-receptor class B" evidence="14">
    <location>
        <begin position="481"/>
        <end position="523"/>
    </location>
</feature>
<dbReference type="SUPFAM" id="SSF57196">
    <property type="entry name" value="EGF/Laminin"/>
    <property type="match status" value="1"/>
</dbReference>
<proteinExistence type="predicted"/>
<dbReference type="PANTHER" id="PTHR22722">
    <property type="entry name" value="LOW-DENSITY LIPOPROTEIN RECEPTOR-RELATED PROTEIN 2-RELATED"/>
    <property type="match status" value="1"/>
</dbReference>
<dbReference type="InterPro" id="IPR000742">
    <property type="entry name" value="EGF"/>
</dbReference>
<evidence type="ECO:0000256" key="14">
    <source>
        <dbReference type="PROSITE-ProRule" id="PRU00461"/>
    </source>
</evidence>
<dbReference type="Pfam" id="PF00057">
    <property type="entry name" value="Ldl_recept_a"/>
    <property type="match status" value="6"/>
</dbReference>
<feature type="disulfide bond" evidence="13">
    <location>
        <begin position="167"/>
        <end position="185"/>
    </location>
</feature>
<evidence type="ECO:0000256" key="1">
    <source>
        <dbReference type="ARBA" id="ARBA00004167"/>
    </source>
</evidence>
<feature type="disulfide bond" evidence="13">
    <location>
        <begin position="160"/>
        <end position="172"/>
    </location>
</feature>
<evidence type="ECO:0000256" key="3">
    <source>
        <dbReference type="ARBA" id="ARBA00022583"/>
    </source>
</evidence>
<evidence type="ECO:0000256" key="7">
    <source>
        <dbReference type="ARBA" id="ARBA00022837"/>
    </source>
</evidence>
<keyword evidence="4" id="KW-0812">Transmembrane</keyword>
<dbReference type="PROSITE" id="PS50068">
    <property type="entry name" value="LDLRA_2"/>
    <property type="match status" value="6"/>
</dbReference>
<dbReference type="PROSITE" id="PS51120">
    <property type="entry name" value="LDLRB"/>
    <property type="match status" value="5"/>
</dbReference>
<keyword evidence="10 13" id="KW-1015">Disulfide bond</keyword>
<keyword evidence="9" id="KW-0472">Membrane</keyword>
<dbReference type="InterPro" id="IPR036055">
    <property type="entry name" value="LDL_receptor-like_sf"/>
</dbReference>
<comment type="caution">
    <text evidence="18">The sequence shown here is derived from an EMBL/GenBank/DDBJ whole genome shotgun (WGS) entry which is preliminary data.</text>
</comment>
<keyword evidence="5" id="KW-0732">Signal</keyword>
<name>A0A835G4A9_SPOEX</name>
<feature type="non-terminal residue" evidence="18">
    <location>
        <position position="1"/>
    </location>
</feature>
<dbReference type="SUPFAM" id="SSF57184">
    <property type="entry name" value="Growth factor receptor domain"/>
    <property type="match status" value="1"/>
</dbReference>
<keyword evidence="3" id="KW-0254">Endocytosis</keyword>
<keyword evidence="12" id="KW-0325">Glycoprotein</keyword>
<protein>
    <submittedName>
        <fullName evidence="18">Uncharacterized protein</fullName>
    </submittedName>
</protein>
<feature type="domain" description="EGF-like" evidence="17">
    <location>
        <begin position="667"/>
        <end position="704"/>
    </location>
</feature>
<dbReference type="GO" id="GO:0005509">
    <property type="term" value="F:calcium ion binding"/>
    <property type="evidence" value="ECO:0007669"/>
    <property type="project" value="InterPro"/>
</dbReference>
<feature type="domain" description="EGF-like calcium-binding" evidence="16">
    <location>
        <begin position="349"/>
        <end position="384"/>
    </location>
</feature>
<dbReference type="PRINTS" id="PR00261">
    <property type="entry name" value="LDLRECEPTOR"/>
</dbReference>
<evidence type="ECO:0000256" key="13">
    <source>
        <dbReference type="PROSITE-ProRule" id="PRU00124"/>
    </source>
</evidence>
<feature type="domain" description="EGF-like" evidence="17">
    <location>
        <begin position="975"/>
        <end position="1011"/>
    </location>
</feature>
<feature type="compositionally biased region" description="Low complexity" evidence="15">
    <location>
        <begin position="1178"/>
        <end position="1193"/>
    </location>
</feature>
<sequence>GRTCACADGREPAPLAPHTCRAARAPVAPPACPPNTFACRNGRCIEEQYVCDGDLDCSDGSDEDASASGPCANVTCAGDQFLRCDSNRCIPDAWVCDGQKDCTDGADEGAAACGRRACRPGQFQCGRSRRCIPLWWRCDGAPDCGAGDASDEQACAAQPCGAAMFPCDNGACLPWDYYCDGHADCADASDERACADVTTPPPQDDKNVEVSACEEHEFQCNNTECIRKEFRCDAHVDCLDGSDEAQCGERGPSSARPAAASTAAPAAACPAPALRCDGGSRCVPLAQQCDGAADCADGADEADRCGEPMCALAACSHSCHAAPGGPQCGCPAGLALAADGATCEPRAPCAHWGVCAQGCVPTKAAHKCTCDAGYRLADDGFSCKSTDGSTPLLVFSNRHEVRGVELPALTARPLISSLKNTIALDWRRDPASGALQLYWTDVVDDNIYRGTIVGNALSGIEAVVRQGLSTAEGLAVDWVAGNLYWVESSLHQIEVARLDGQYRRTLIAGDMDSPRAIAADPRDGYLFWSDWEQAAPRIERASLAGRGRRALVGADVLGDGAWPNGIALDYRARRLYWVDARSDSIHCADYEGADHRVVLRDHPALSHPFAVTVFEAHVYWTDWRSNSVLRADKWRGGNVTVVQRTLTQPFDVKVLHASRQPPAARNPCAANGGCSHLCLIHAPDQRDCACPHVMRLRPDGVTCEPHEKVLLIARAGEIRGVDLEAPQVHMIPTVSGAHVTAPASLAFEARERRVYWADVESSEVKSAALTGGDVRVLADSGVVRPRALALDWAARALYYASGAALLAASLAGEHTLLLRDRANVSALAVDPRRGRLYWAAQDADAERITQADGAAQHARPLLDSLTEPRLSGVTSLCVDLDADRLYWVNTGSSSMQYIDIATGKVITLETEAGARPSALEVYGGEVLWADSEAQLLRACDKERCAAATLRTLRAAGAVLALRVYDAATQRAVRGPCAARASPCAHLCVAVSAHASQCLCATGYERRGDACIPVDEVVVFSVSWEVRGVALNASSAEGEGGAAERGLLPPVPQLSLASALAYDAAAELLDGDRPGGGLAVPGGRRLDRARAAGRVAARAAVQRLGRGGRGRGRGRAPPVLAGAGRRAAVGRRLRRRAPDPAGAAAGAAPPPRGAGRVQRHAVLAGHLGQPGQRAGGAAGERVAAARAAGQPRRQPQGHRGTSLAARFTNKERSTLRCWDIKLQLGKKEWFATVRHIATTNTASLPVLSDENEVPTPL</sequence>
<dbReference type="Gene3D" id="4.10.400.10">
    <property type="entry name" value="Low-density Lipoprotein Receptor"/>
    <property type="match status" value="6"/>
</dbReference>
<evidence type="ECO:0000256" key="10">
    <source>
        <dbReference type="ARBA" id="ARBA00023157"/>
    </source>
</evidence>
<keyword evidence="2" id="KW-0245">EGF-like domain</keyword>
<dbReference type="PANTHER" id="PTHR22722:SF5">
    <property type="entry name" value="LOW-DENSITY LIPOPROTEIN RECEPTOR-RELATED PROTEIN 1B"/>
    <property type="match status" value="1"/>
</dbReference>
<dbReference type="Gene3D" id="2.10.25.10">
    <property type="entry name" value="Laminin"/>
    <property type="match status" value="3"/>
</dbReference>
<reference evidence="18" key="1">
    <citation type="submission" date="2020-08" db="EMBL/GenBank/DDBJ databases">
        <title>Spodoptera exigua strain:BAW_Kor-Di-RS1 Genome sequencing and assembly.</title>
        <authorList>
            <person name="Kim J."/>
            <person name="Nam H.Y."/>
            <person name="Kwon M."/>
            <person name="Choi J.H."/>
            <person name="Cho S.R."/>
            <person name="Kim G.-H."/>
        </authorList>
    </citation>
    <scope>NUCLEOTIDE SEQUENCE</scope>
    <source>
        <strain evidence="18">BAW_Kor-Di-RS1</strain>
        <tissue evidence="18">Whole-body</tissue>
    </source>
</reference>
<evidence type="ECO:0000313" key="18">
    <source>
        <dbReference type="EMBL" id="KAF9408215.1"/>
    </source>
</evidence>
<keyword evidence="6" id="KW-0677">Repeat</keyword>